<evidence type="ECO:0000256" key="2">
    <source>
        <dbReference type="ARBA" id="ARBA00006472"/>
    </source>
</evidence>
<evidence type="ECO:0000256" key="5">
    <source>
        <dbReference type="ARBA" id="ARBA00023239"/>
    </source>
</evidence>
<dbReference type="EC" id="4.2.1.96" evidence="3"/>
<dbReference type="EMBL" id="BAAAPF010000039">
    <property type="protein sequence ID" value="GAA2117956.1"/>
    <property type="molecule type" value="Genomic_DNA"/>
</dbReference>
<dbReference type="SUPFAM" id="SSF55248">
    <property type="entry name" value="PCD-like"/>
    <property type="match status" value="1"/>
</dbReference>
<proteinExistence type="inferred from homology"/>
<dbReference type="Gene3D" id="3.30.1360.20">
    <property type="entry name" value="Transcriptional coactivator/pterin dehydratase"/>
    <property type="match status" value="1"/>
</dbReference>
<dbReference type="NCBIfam" id="NF002017">
    <property type="entry name" value="PRK00823.1-2"/>
    <property type="match status" value="1"/>
</dbReference>
<dbReference type="CDD" id="cd00488">
    <property type="entry name" value="PCD_DCoH"/>
    <property type="match status" value="1"/>
</dbReference>
<keyword evidence="5" id="KW-0456">Lyase</keyword>
<dbReference type="InterPro" id="IPR036428">
    <property type="entry name" value="PCD_sf"/>
</dbReference>
<dbReference type="PANTHER" id="PTHR12599:SF0">
    <property type="entry name" value="PTERIN-4-ALPHA-CARBINOLAMINE DEHYDRATASE"/>
    <property type="match status" value="1"/>
</dbReference>
<dbReference type="PANTHER" id="PTHR12599">
    <property type="entry name" value="PTERIN-4-ALPHA-CARBINOLAMINE DEHYDRATASE"/>
    <property type="match status" value="1"/>
</dbReference>
<comment type="similarity">
    <text evidence="2">Belongs to the pterin-4-alpha-carbinolamine dehydratase family.</text>
</comment>
<comment type="caution">
    <text evidence="7">The sequence shown here is derived from an EMBL/GenBank/DDBJ whole genome shotgun (WGS) entry which is preliminary data.</text>
</comment>
<evidence type="ECO:0000256" key="6">
    <source>
        <dbReference type="SAM" id="MobiDB-lite"/>
    </source>
</evidence>
<evidence type="ECO:0000256" key="4">
    <source>
        <dbReference type="ARBA" id="ARBA00021735"/>
    </source>
</evidence>
<accession>A0ABN2XWW8</accession>
<comment type="catalytic activity">
    <reaction evidence="1">
        <text>(4aS,6R)-4a-hydroxy-L-erythro-5,6,7,8-tetrahydrobiopterin = (6R)-L-erythro-6,7-dihydrobiopterin + H2O</text>
        <dbReference type="Rhea" id="RHEA:11920"/>
        <dbReference type="ChEBI" id="CHEBI:15377"/>
        <dbReference type="ChEBI" id="CHEBI:15642"/>
        <dbReference type="ChEBI" id="CHEBI:43120"/>
        <dbReference type="EC" id="4.2.1.96"/>
    </reaction>
</comment>
<keyword evidence="8" id="KW-1185">Reference proteome</keyword>
<dbReference type="InterPro" id="IPR001533">
    <property type="entry name" value="Pterin_deHydtase"/>
</dbReference>
<evidence type="ECO:0000313" key="7">
    <source>
        <dbReference type="EMBL" id="GAA2117956.1"/>
    </source>
</evidence>
<evidence type="ECO:0000256" key="1">
    <source>
        <dbReference type="ARBA" id="ARBA00001554"/>
    </source>
</evidence>
<evidence type="ECO:0000313" key="8">
    <source>
        <dbReference type="Proteomes" id="UP001500443"/>
    </source>
</evidence>
<evidence type="ECO:0000256" key="3">
    <source>
        <dbReference type="ARBA" id="ARBA00013252"/>
    </source>
</evidence>
<dbReference type="Pfam" id="PF01329">
    <property type="entry name" value="Pterin_4a"/>
    <property type="match status" value="1"/>
</dbReference>
<sequence>MSSTVAERGAVLSAGNRPAAKGAPRMAVEPLSPEDTEDRLARLPGWSVAEGELLTRTYRFDAHPPAAAMVAEVSRIQEELGHHATLTLGYNTLDVAVNTHSVGGRVTELDFDLARRVEAIAPEHGAG</sequence>
<name>A0ABN2XWW8_9ACTN</name>
<gene>
    <name evidence="7" type="ORF">GCM10009802_19310</name>
</gene>
<feature type="region of interest" description="Disordered" evidence="6">
    <location>
        <begin position="1"/>
        <end position="36"/>
    </location>
</feature>
<reference evidence="7 8" key="1">
    <citation type="journal article" date="2019" name="Int. J. Syst. Evol. Microbiol.">
        <title>The Global Catalogue of Microorganisms (GCM) 10K type strain sequencing project: providing services to taxonomists for standard genome sequencing and annotation.</title>
        <authorList>
            <consortium name="The Broad Institute Genomics Platform"/>
            <consortium name="The Broad Institute Genome Sequencing Center for Infectious Disease"/>
            <person name="Wu L."/>
            <person name="Ma J."/>
        </authorList>
    </citation>
    <scope>NUCLEOTIDE SEQUENCE [LARGE SCALE GENOMIC DNA]</scope>
    <source>
        <strain evidence="7 8">JCM 15481</strain>
    </source>
</reference>
<protein>
    <recommendedName>
        <fullName evidence="4">Putative pterin-4-alpha-carbinolamine dehydratase</fullName>
        <ecNumber evidence="3">4.2.1.96</ecNumber>
    </recommendedName>
</protein>
<organism evidence="7 8">
    <name type="scientific">Streptomyces synnematoformans</name>
    <dbReference type="NCBI Taxonomy" id="415721"/>
    <lineage>
        <taxon>Bacteria</taxon>
        <taxon>Bacillati</taxon>
        <taxon>Actinomycetota</taxon>
        <taxon>Actinomycetes</taxon>
        <taxon>Kitasatosporales</taxon>
        <taxon>Streptomycetaceae</taxon>
        <taxon>Streptomyces</taxon>
    </lineage>
</organism>
<dbReference type="Proteomes" id="UP001500443">
    <property type="component" value="Unassembled WGS sequence"/>
</dbReference>